<evidence type="ECO:0000313" key="1">
    <source>
        <dbReference type="EMBL" id="CAD1832048.1"/>
    </source>
</evidence>
<sequence length="107" mass="12325">MLSLGIMCNKIGSFRMCPIYGNVGKILASSLNDEKSKEYKLREKRVDKLLLTHTLNSAQERLINGEKSVLNYTNKHRPNFCYLFIVYGGKLVPLRKEKEIRDMNMVG</sequence>
<reference evidence="1" key="1">
    <citation type="submission" date="2020-07" db="EMBL/GenBank/DDBJ databases">
        <authorList>
            <person name="Lin J."/>
        </authorList>
    </citation>
    <scope>NUCLEOTIDE SEQUENCE</scope>
</reference>
<accession>A0A6V7PN25</accession>
<organism evidence="1">
    <name type="scientific">Ananas comosus var. bracteatus</name>
    <name type="common">red pineapple</name>
    <dbReference type="NCBI Taxonomy" id="296719"/>
    <lineage>
        <taxon>Eukaryota</taxon>
        <taxon>Viridiplantae</taxon>
        <taxon>Streptophyta</taxon>
        <taxon>Embryophyta</taxon>
        <taxon>Tracheophyta</taxon>
        <taxon>Spermatophyta</taxon>
        <taxon>Magnoliopsida</taxon>
        <taxon>Liliopsida</taxon>
        <taxon>Poales</taxon>
        <taxon>Bromeliaceae</taxon>
        <taxon>Bromelioideae</taxon>
        <taxon>Ananas</taxon>
    </lineage>
</organism>
<gene>
    <name evidence="1" type="ORF">CB5_LOCUS15259</name>
</gene>
<dbReference type="EMBL" id="LR862149">
    <property type="protein sequence ID" value="CAD1832048.1"/>
    <property type="molecule type" value="Genomic_DNA"/>
</dbReference>
<dbReference type="AlphaFoldDB" id="A0A6V7PN25"/>
<name>A0A6V7PN25_ANACO</name>
<proteinExistence type="predicted"/>
<protein>
    <submittedName>
        <fullName evidence="1">Uncharacterized protein</fullName>
    </submittedName>
</protein>